<reference evidence="1" key="3">
    <citation type="submission" date="2020-02" db="EMBL/GenBank/DDBJ databases">
        <authorList>
            <person name="Matsumoto Y."/>
            <person name="Motooka D."/>
            <person name="Nakamura S."/>
        </authorList>
    </citation>
    <scope>NUCLEOTIDE SEQUENCE</scope>
    <source>
        <strain evidence="1">JCM 6377</strain>
    </source>
</reference>
<evidence type="ECO:0000313" key="2">
    <source>
        <dbReference type="EMBL" id="PEG33811.1"/>
    </source>
</evidence>
<comment type="caution">
    <text evidence="2">The sequence shown here is derived from an EMBL/GenBank/DDBJ whole genome shotgun (WGS) entry which is preliminary data.</text>
</comment>
<organism evidence="2 3">
    <name type="scientific">Mycolicibacterium agri</name>
    <name type="common">Mycobacterium agri</name>
    <dbReference type="NCBI Taxonomy" id="36811"/>
    <lineage>
        <taxon>Bacteria</taxon>
        <taxon>Bacillati</taxon>
        <taxon>Actinomycetota</taxon>
        <taxon>Actinomycetes</taxon>
        <taxon>Mycobacteriales</taxon>
        <taxon>Mycobacteriaceae</taxon>
        <taxon>Mycolicibacterium</taxon>
    </lineage>
</organism>
<sequence length="129" mass="14338">MTRETNLVFEDFRADDRIIHVCVNVDCAMRGSEAVRDRLRAVLDETGSDIEVNDYICFAACEQGPNLLIEHQRAFYSEVRPQDAEAIVEHAEGGGAVEAIDRSDSFIARKIFNMLDAGFKPGDLSLSAE</sequence>
<dbReference type="EMBL" id="PDCP01000091">
    <property type="protein sequence ID" value="PEG33811.1"/>
    <property type="molecule type" value="Genomic_DNA"/>
</dbReference>
<dbReference type="Proteomes" id="UP000465302">
    <property type="component" value="Unassembled WGS sequence"/>
</dbReference>
<dbReference type="InterPro" id="IPR036249">
    <property type="entry name" value="Thioredoxin-like_sf"/>
</dbReference>
<dbReference type="CDD" id="cd02980">
    <property type="entry name" value="TRX_Fd_family"/>
    <property type="match status" value="1"/>
</dbReference>
<dbReference type="RefSeq" id="WP_097943949.1">
    <property type="nucleotide sequence ID" value="NZ_BLKS01000001.1"/>
</dbReference>
<gene>
    <name evidence="2" type="ORF">CQY20_28770</name>
    <name evidence="1" type="ORF">MAGR_38920</name>
</gene>
<name>A0A2A7MR69_MYCAG</name>
<dbReference type="OrthoDB" id="9807941at2"/>
<dbReference type="AlphaFoldDB" id="A0A2A7MR69"/>
<evidence type="ECO:0000313" key="1">
    <source>
        <dbReference type="EMBL" id="GFG52451.1"/>
    </source>
</evidence>
<reference evidence="2 3" key="1">
    <citation type="submission" date="2017-10" db="EMBL/GenBank/DDBJ databases">
        <title>The new phylogeny of genus Mycobacterium.</title>
        <authorList>
            <person name="Tortoli E."/>
            <person name="Trovato A."/>
            <person name="Cirillo D.M."/>
        </authorList>
    </citation>
    <scope>NUCLEOTIDE SEQUENCE [LARGE SCALE GENOMIC DNA]</scope>
    <source>
        <strain evidence="2 3">CCUG37673</strain>
    </source>
</reference>
<dbReference type="SUPFAM" id="SSF52833">
    <property type="entry name" value="Thioredoxin-like"/>
    <property type="match status" value="1"/>
</dbReference>
<proteinExistence type="predicted"/>
<dbReference type="EMBL" id="BLKS01000001">
    <property type="protein sequence ID" value="GFG52451.1"/>
    <property type="molecule type" value="Genomic_DNA"/>
</dbReference>
<protein>
    <recommendedName>
        <fullName evidence="5">Ferredoxin</fullName>
    </recommendedName>
</protein>
<evidence type="ECO:0008006" key="5">
    <source>
        <dbReference type="Google" id="ProtNLM"/>
    </source>
</evidence>
<evidence type="ECO:0000313" key="3">
    <source>
        <dbReference type="Proteomes" id="UP000220914"/>
    </source>
</evidence>
<accession>A0A2A7MR69</accession>
<keyword evidence="3" id="KW-1185">Reference proteome</keyword>
<dbReference type="Pfam" id="PF01257">
    <property type="entry name" value="2Fe-2S_thioredx"/>
    <property type="match status" value="1"/>
</dbReference>
<evidence type="ECO:0000313" key="4">
    <source>
        <dbReference type="Proteomes" id="UP000465302"/>
    </source>
</evidence>
<dbReference type="Proteomes" id="UP000220914">
    <property type="component" value="Unassembled WGS sequence"/>
</dbReference>
<dbReference type="Gene3D" id="3.40.30.10">
    <property type="entry name" value="Glutaredoxin"/>
    <property type="match status" value="1"/>
</dbReference>
<reference evidence="1 4" key="2">
    <citation type="journal article" date="2019" name="Emerg. Microbes Infect.">
        <title>Comprehensive subspecies identification of 175 nontuberculous mycobacteria species based on 7547 genomic profiles.</title>
        <authorList>
            <person name="Matsumoto Y."/>
            <person name="Kinjo T."/>
            <person name="Motooka D."/>
            <person name="Nabeya D."/>
            <person name="Jung N."/>
            <person name="Uechi K."/>
            <person name="Horii T."/>
            <person name="Iida T."/>
            <person name="Fujita J."/>
            <person name="Nakamura S."/>
        </authorList>
    </citation>
    <scope>NUCLEOTIDE SEQUENCE [LARGE SCALE GENOMIC DNA]</scope>
    <source>
        <strain evidence="1 4">JCM 6377</strain>
    </source>
</reference>